<keyword evidence="1" id="KW-0812">Transmembrane</keyword>
<keyword evidence="4" id="KW-1185">Reference proteome</keyword>
<dbReference type="GO" id="GO:0016020">
    <property type="term" value="C:membrane"/>
    <property type="evidence" value="ECO:0007669"/>
    <property type="project" value="TreeGrafter"/>
</dbReference>
<organism evidence="3 4">
    <name type="scientific">Halteria grandinella</name>
    <dbReference type="NCBI Taxonomy" id="5974"/>
    <lineage>
        <taxon>Eukaryota</taxon>
        <taxon>Sar</taxon>
        <taxon>Alveolata</taxon>
        <taxon>Ciliophora</taxon>
        <taxon>Intramacronucleata</taxon>
        <taxon>Spirotrichea</taxon>
        <taxon>Stichotrichia</taxon>
        <taxon>Sporadotrichida</taxon>
        <taxon>Halteriidae</taxon>
        <taxon>Halteria</taxon>
    </lineage>
</organism>
<dbReference type="OrthoDB" id="201504at2759"/>
<evidence type="ECO:0000256" key="2">
    <source>
        <dbReference type="SAM" id="SignalP"/>
    </source>
</evidence>
<dbReference type="Pfam" id="PF06966">
    <property type="entry name" value="DUF1295"/>
    <property type="match status" value="1"/>
</dbReference>
<dbReference type="PROSITE" id="PS50244">
    <property type="entry name" value="S5A_REDUCTASE"/>
    <property type="match status" value="1"/>
</dbReference>
<feature type="transmembrane region" description="Helical" evidence="1">
    <location>
        <begin position="264"/>
        <end position="282"/>
    </location>
</feature>
<gene>
    <name evidence="3" type="ORF">FGO68_gene6751</name>
</gene>
<evidence type="ECO:0000313" key="3">
    <source>
        <dbReference type="EMBL" id="TNV77181.1"/>
    </source>
</evidence>
<evidence type="ECO:0008006" key="5">
    <source>
        <dbReference type="Google" id="ProtNLM"/>
    </source>
</evidence>
<dbReference type="EMBL" id="RRYP01012340">
    <property type="protein sequence ID" value="TNV77181.1"/>
    <property type="molecule type" value="Genomic_DNA"/>
</dbReference>
<keyword evidence="2" id="KW-0732">Signal</keyword>
<feature type="transmembrane region" description="Helical" evidence="1">
    <location>
        <begin position="174"/>
        <end position="193"/>
    </location>
</feature>
<proteinExistence type="predicted"/>
<feature type="transmembrane region" description="Helical" evidence="1">
    <location>
        <begin position="136"/>
        <end position="162"/>
    </location>
</feature>
<dbReference type="AlphaFoldDB" id="A0A8J8T0M0"/>
<sequence length="305" mass="34947">MKWIIILLVITAIVVPYVSYNFDDPLTAEQWRVLELCLWIATAMGTGVFVVSAVSDNYSQVDKLWSVMPAVYAWVIYAEGGKTPRQLVMASLITVWGIRLTYNFARKGGYSWKFWEGEEDYRWVHVRKIPFVGSKVGWFLFNLIFISFYQAYLIMGFTLPMILTVSTVQTELGVVDSSAIILIASLIVFETMADEQQQAFQNEKYRIINAKEPMHEPFKTGFITSGLFAYCRHPNYLCEQAIWASLYLFSIAATGKVINWTLTGALLLILLFQGSGIFTEIISAQKYPKYKEYQAKVPMFIPRLF</sequence>
<dbReference type="Proteomes" id="UP000785679">
    <property type="component" value="Unassembled WGS sequence"/>
</dbReference>
<protein>
    <recommendedName>
        <fullName evidence="5">DUF1295 domain-containing protein</fullName>
    </recommendedName>
</protein>
<name>A0A8J8T0M0_HALGN</name>
<keyword evidence="1" id="KW-1133">Transmembrane helix</keyword>
<accession>A0A8J8T0M0</accession>
<reference evidence="3" key="1">
    <citation type="submission" date="2019-06" db="EMBL/GenBank/DDBJ databases">
        <authorList>
            <person name="Zheng W."/>
        </authorList>
    </citation>
    <scope>NUCLEOTIDE SEQUENCE</scope>
    <source>
        <strain evidence="3">QDHG01</strain>
    </source>
</reference>
<feature type="transmembrane region" description="Helical" evidence="1">
    <location>
        <begin position="31"/>
        <end position="52"/>
    </location>
</feature>
<dbReference type="InterPro" id="IPR010721">
    <property type="entry name" value="UstE-like"/>
</dbReference>
<dbReference type="Gene3D" id="1.20.120.1630">
    <property type="match status" value="1"/>
</dbReference>
<comment type="caution">
    <text evidence="3">The sequence shown here is derived from an EMBL/GenBank/DDBJ whole genome shotgun (WGS) entry which is preliminary data.</text>
</comment>
<dbReference type="PANTHER" id="PTHR32251">
    <property type="entry name" value="3-OXO-5-ALPHA-STEROID 4-DEHYDROGENASE"/>
    <property type="match status" value="1"/>
</dbReference>
<evidence type="ECO:0000256" key="1">
    <source>
        <dbReference type="SAM" id="Phobius"/>
    </source>
</evidence>
<evidence type="ECO:0000313" key="4">
    <source>
        <dbReference type="Proteomes" id="UP000785679"/>
    </source>
</evidence>
<feature type="signal peptide" evidence="2">
    <location>
        <begin position="1"/>
        <end position="19"/>
    </location>
</feature>
<feature type="chain" id="PRO_5035299756" description="DUF1295 domain-containing protein" evidence="2">
    <location>
        <begin position="20"/>
        <end position="305"/>
    </location>
</feature>
<keyword evidence="1" id="KW-0472">Membrane</keyword>
<dbReference type="PANTHER" id="PTHR32251:SF23">
    <property type="entry name" value="3-OXO-5-ALPHA-STEROID 4-DEHYDROGENASE (DUF1295)"/>
    <property type="match status" value="1"/>
</dbReference>